<accession>A0A4Y6PMA6</accession>
<keyword evidence="2" id="KW-1185">Reference proteome</keyword>
<reference evidence="1 2" key="1">
    <citation type="submission" date="2019-06" db="EMBL/GenBank/DDBJ databases">
        <title>Persicimonas caeni gen. nov., sp. nov., a predatory bacterium isolated from solar saltern.</title>
        <authorList>
            <person name="Wang S."/>
        </authorList>
    </citation>
    <scope>NUCLEOTIDE SEQUENCE [LARGE SCALE GENOMIC DNA]</scope>
    <source>
        <strain evidence="1 2">YN101</strain>
    </source>
</reference>
<evidence type="ECO:0000313" key="2">
    <source>
        <dbReference type="Proteomes" id="UP000315995"/>
    </source>
</evidence>
<evidence type="ECO:0000313" key="1">
    <source>
        <dbReference type="EMBL" id="QDG49380.1"/>
    </source>
</evidence>
<dbReference type="RefSeq" id="WP_141195878.1">
    <property type="nucleotide sequence ID" value="NZ_CP041186.1"/>
</dbReference>
<dbReference type="Gene3D" id="3.20.20.140">
    <property type="entry name" value="Metal-dependent hydrolases"/>
    <property type="match status" value="1"/>
</dbReference>
<proteinExistence type="predicted"/>
<name>A0A4Y6PMA6_PERCE</name>
<dbReference type="EMBL" id="CP041186">
    <property type="protein sequence ID" value="QDG49380.1"/>
    <property type="molecule type" value="Genomic_DNA"/>
</dbReference>
<protein>
    <recommendedName>
        <fullName evidence="3">Peptidase M19</fullName>
    </recommendedName>
</protein>
<sequence length="550" mass="63695">MARQFADLHCHPTMFGFHRLRNDPEAEADPDRFHPWHVHEPNFEHMRRGKRAAQYSQCCFPQLAHSDTRLVFASITPIERGFFQGSDEEVGNFVPELLELVSGVTIAKSAAKLVRGKPFAAARELLGVARNRGPVRALIHRTFLKYGKQRVEHLLSRDYDYWEEFEREYDFLRRRNGDKERVEVPIPSEEGRREVDGCYHLVDGPDTFESVARQGDDVAVLLSIEGGHVFSIGPDGRRVDEATIFERIRRLKDLEHPVFYLTLAHHFDNGICGHARSLIDLANLVMDQRPRMHEGFEPDGDLGLRVVRELLDLDDALQDRGGRRILIDTRHMSPRTRQQYYNEVVRPYNARHADKSARERRRFPKIPVISSHSAHTGVRHLSELVANAEHENDHWHRNPFYAWGLNTADEDVRMVHQSEGLYGVSFDQRIVGVPPFQKVPEHQWPHIMLNQIFGVVDVIMDDDRLSPASKRTIWDRICIGSDFDGMIDPVSRYSTAVDFRTFADDLRRLFRKYRHTRMIEQIGVDELVEKIAWKNAYAFARRHLPSVVGG</sequence>
<accession>A0A5B8XZ91</accession>
<dbReference type="InterPro" id="IPR032466">
    <property type="entry name" value="Metal_Hydrolase"/>
</dbReference>
<dbReference type="Proteomes" id="UP000315995">
    <property type="component" value="Chromosome"/>
</dbReference>
<organism evidence="1 2">
    <name type="scientific">Persicimonas caeni</name>
    <dbReference type="NCBI Taxonomy" id="2292766"/>
    <lineage>
        <taxon>Bacteria</taxon>
        <taxon>Deltaproteobacteria</taxon>
        <taxon>Bradymonadales</taxon>
        <taxon>Bradymonadaceae</taxon>
        <taxon>Persicimonas</taxon>
    </lineage>
</organism>
<evidence type="ECO:0008006" key="3">
    <source>
        <dbReference type="Google" id="ProtNLM"/>
    </source>
</evidence>
<dbReference type="SUPFAM" id="SSF51556">
    <property type="entry name" value="Metallo-dependent hydrolases"/>
    <property type="match status" value="1"/>
</dbReference>
<dbReference type="OrthoDB" id="611177at2"/>
<dbReference type="AlphaFoldDB" id="A0A4Y6PMA6"/>
<gene>
    <name evidence="1" type="ORF">FIV42_01100</name>
</gene>